<evidence type="ECO:0000256" key="1">
    <source>
        <dbReference type="SAM" id="MobiDB-lite"/>
    </source>
</evidence>
<sequence length="551" mass="62001">MRAALPPPSSLFSPLLTSCVPPPAVSLSKTIALKVELEYRSTFLEGKPCIPVEDAIKTLQPYITFLKAEANSTTHSHLPQTLASIHKIPYLLLEDVVSTLPLDSLITYSTSTFTAASPLHPYLSGPSFKDGKLILLRLINSLLRRLSKISHNILAGQILLYLSSFFAVSERSGVNLKGEYRENSHRVVSKEDFNANIESSKVINYDLYATLWNVLNLSHLQQVKAPFISECDKLVVGLEENCFSKEEAEVIREEWEKGKREEGEAPAEDFIGYLSKPSLISLLFRDPSVRLTILVQLLIALRRAPNTKETRRLGDRVERLIKIAPPNGREVLRLIKMGRESRWEDWKGTGCKAFEREPVVEEEPPKKRKRLPAHKKEYSEGGWEGEDALRMKGEKPEDFGEYVDDFIEARDPEAGIEDEYNPKNDSVFCWRAQRLGGRRVEVLKGWEGGLESFVEKIWKEEGKEWIEYKKEVEEVEEVEEEEDVDAMDEGEGGEEGGEEGEEGGVEGEEGEEGGEGMEVDGKISPDGTAAVRKNSITKFGDDGQTHTRFTD</sequence>
<feature type="compositionally biased region" description="Basic and acidic residues" evidence="1">
    <location>
        <begin position="539"/>
        <end position="551"/>
    </location>
</feature>
<dbReference type="GO" id="GO:0006406">
    <property type="term" value="P:mRNA export from nucleus"/>
    <property type="evidence" value="ECO:0007669"/>
    <property type="project" value="TreeGrafter"/>
</dbReference>
<comment type="caution">
    <text evidence="2">The sequence shown here is derived from an EMBL/GenBank/DDBJ whole genome shotgun (WGS) entry which is preliminary data.</text>
</comment>
<dbReference type="PANTHER" id="PTHR13265">
    <property type="entry name" value="THO COMPLEX SUBUNIT 1"/>
    <property type="match status" value="1"/>
</dbReference>
<feature type="compositionally biased region" description="Acidic residues" evidence="1">
    <location>
        <begin position="473"/>
        <end position="518"/>
    </location>
</feature>
<accession>A0A9W7CJS4</accession>
<dbReference type="GO" id="GO:0000445">
    <property type="term" value="C:THO complex part of transcription export complex"/>
    <property type="evidence" value="ECO:0007669"/>
    <property type="project" value="TreeGrafter"/>
</dbReference>
<evidence type="ECO:0000313" key="3">
    <source>
        <dbReference type="Proteomes" id="UP001165122"/>
    </source>
</evidence>
<keyword evidence="3" id="KW-1185">Reference proteome</keyword>
<reference evidence="3" key="1">
    <citation type="journal article" date="2023" name="Commun. Biol.">
        <title>Genome analysis of Parmales, the sister group of diatoms, reveals the evolutionary specialization of diatoms from phago-mixotrophs to photoautotrophs.</title>
        <authorList>
            <person name="Ban H."/>
            <person name="Sato S."/>
            <person name="Yoshikawa S."/>
            <person name="Yamada K."/>
            <person name="Nakamura Y."/>
            <person name="Ichinomiya M."/>
            <person name="Sato N."/>
            <person name="Blanc-Mathieu R."/>
            <person name="Endo H."/>
            <person name="Kuwata A."/>
            <person name="Ogata H."/>
        </authorList>
    </citation>
    <scope>NUCLEOTIDE SEQUENCE [LARGE SCALE GENOMIC DNA]</scope>
    <source>
        <strain evidence="3">NIES 3700</strain>
    </source>
</reference>
<dbReference type="PROSITE" id="PS51257">
    <property type="entry name" value="PROKAR_LIPOPROTEIN"/>
    <property type="match status" value="1"/>
</dbReference>
<protein>
    <submittedName>
        <fullName evidence="2">Uncharacterized protein</fullName>
    </submittedName>
</protein>
<proteinExistence type="predicted"/>
<dbReference type="EMBL" id="BRXW01000093">
    <property type="protein sequence ID" value="GMI05881.1"/>
    <property type="molecule type" value="Genomic_DNA"/>
</dbReference>
<organism evidence="2 3">
    <name type="scientific">Triparma laevis f. longispina</name>
    <dbReference type="NCBI Taxonomy" id="1714387"/>
    <lineage>
        <taxon>Eukaryota</taxon>
        <taxon>Sar</taxon>
        <taxon>Stramenopiles</taxon>
        <taxon>Ochrophyta</taxon>
        <taxon>Bolidophyceae</taxon>
        <taxon>Parmales</taxon>
        <taxon>Triparmaceae</taxon>
        <taxon>Triparma</taxon>
    </lineage>
</organism>
<gene>
    <name evidence="2" type="ORF">TrLO_g5605</name>
</gene>
<dbReference type="PANTHER" id="PTHR13265:SF0">
    <property type="entry name" value="HPR1"/>
    <property type="match status" value="1"/>
</dbReference>
<dbReference type="OrthoDB" id="10257415at2759"/>
<dbReference type="InterPro" id="IPR021861">
    <property type="entry name" value="THO_THOC1"/>
</dbReference>
<dbReference type="Pfam" id="PF11957">
    <property type="entry name" value="efThoc1"/>
    <property type="match status" value="1"/>
</dbReference>
<dbReference type="AlphaFoldDB" id="A0A9W7CJS4"/>
<name>A0A9W7CJS4_9STRA</name>
<feature type="region of interest" description="Disordered" evidence="1">
    <location>
        <begin position="472"/>
        <end position="551"/>
    </location>
</feature>
<dbReference type="Proteomes" id="UP001165122">
    <property type="component" value="Unassembled WGS sequence"/>
</dbReference>
<evidence type="ECO:0000313" key="2">
    <source>
        <dbReference type="EMBL" id="GMI05881.1"/>
    </source>
</evidence>